<evidence type="ECO:0000313" key="4">
    <source>
        <dbReference type="Proteomes" id="UP001524460"/>
    </source>
</evidence>
<gene>
    <name evidence="3" type="ORF">NHN17_09820</name>
</gene>
<protein>
    <recommendedName>
        <fullName evidence="5">ParB/Sulfiredoxin domain-containing protein</fullName>
    </recommendedName>
</protein>
<feature type="region of interest" description="Disordered" evidence="2">
    <location>
        <begin position="317"/>
        <end position="349"/>
    </location>
</feature>
<organism evidence="3 4">
    <name type="scientific">Photobacterium pectinilyticum</name>
    <dbReference type="NCBI Taxonomy" id="2906793"/>
    <lineage>
        <taxon>Bacteria</taxon>
        <taxon>Pseudomonadati</taxon>
        <taxon>Pseudomonadota</taxon>
        <taxon>Gammaproteobacteria</taxon>
        <taxon>Vibrionales</taxon>
        <taxon>Vibrionaceae</taxon>
        <taxon>Photobacterium</taxon>
    </lineage>
</organism>
<proteinExistence type="predicted"/>
<evidence type="ECO:0000313" key="3">
    <source>
        <dbReference type="EMBL" id="MCQ1058354.1"/>
    </source>
</evidence>
<keyword evidence="4" id="KW-1185">Reference proteome</keyword>
<feature type="compositionally biased region" description="Basic and acidic residues" evidence="2">
    <location>
        <begin position="327"/>
        <end position="339"/>
    </location>
</feature>
<feature type="compositionally biased region" description="Basic and acidic residues" evidence="2">
    <location>
        <begin position="17"/>
        <end position="32"/>
    </location>
</feature>
<evidence type="ECO:0008006" key="5">
    <source>
        <dbReference type="Google" id="ProtNLM"/>
    </source>
</evidence>
<sequence length="391" mass="44190">MARDRSALKARALAAKKAAEEKAAENGREKQLSETSKQDNVNSESGSVSDASQHNTLTTNSIDKSVNKDSNPSRSRTIQLPSGKEVTLMLVTLIGKAEIEAKTKVAPSNIRNKDWLTEERLSEMLADFREGYQILPGIAYRGEDGVDYVVDGSTRRWCAIETDSSYIYERSDQELDLEDAEFIVKKSALHNDFSDYEWGAFYLSKIEETGKKQKEIALEYKVKESDLSRYINLVKVDESIIDFIPYVAVLTKQESRNVIDYSKTLAKLNVNIEDFILKVQEASDDEVKAAKDLYLANSAFLTAFSAQIEIEKKLAKAQQKQGRPATKKPEPRVIHEDKSKKSKVLMAQDPKKRETSFVLKRCDNDDAEEIYKLIEAYYSKKKAVHDAVDSE</sequence>
<feature type="region of interest" description="Disordered" evidence="2">
    <location>
        <begin position="1"/>
        <end position="80"/>
    </location>
</feature>
<dbReference type="Gene3D" id="1.10.10.2830">
    <property type="match status" value="1"/>
</dbReference>
<dbReference type="PANTHER" id="PTHR38973">
    <property type="entry name" value="PLASMID PARTITIONING CONTROL PROTEIN-RELATED"/>
    <property type="match status" value="1"/>
</dbReference>
<dbReference type="Proteomes" id="UP001524460">
    <property type="component" value="Unassembled WGS sequence"/>
</dbReference>
<keyword evidence="1" id="KW-0238">DNA-binding</keyword>
<feature type="compositionally biased region" description="Polar residues" evidence="2">
    <location>
        <begin position="33"/>
        <end position="80"/>
    </location>
</feature>
<dbReference type="RefSeq" id="WP_255042227.1">
    <property type="nucleotide sequence ID" value="NZ_JANEYT010000018.1"/>
</dbReference>
<dbReference type="PANTHER" id="PTHR38973:SF1">
    <property type="entry name" value="PLASMID PARTITION PROTEIN B"/>
    <property type="match status" value="1"/>
</dbReference>
<evidence type="ECO:0000256" key="1">
    <source>
        <dbReference type="ARBA" id="ARBA00023125"/>
    </source>
</evidence>
<dbReference type="EMBL" id="JANEYT010000018">
    <property type="protein sequence ID" value="MCQ1058354.1"/>
    <property type="molecule type" value="Genomic_DNA"/>
</dbReference>
<evidence type="ECO:0000256" key="2">
    <source>
        <dbReference type="SAM" id="MobiDB-lite"/>
    </source>
</evidence>
<accession>A0ABT1N116</accession>
<name>A0ABT1N116_9GAMM</name>
<comment type="caution">
    <text evidence="3">The sequence shown here is derived from an EMBL/GenBank/DDBJ whole genome shotgun (WGS) entry which is preliminary data.</text>
</comment>
<reference evidence="3 4" key="1">
    <citation type="submission" date="2022-07" db="EMBL/GenBank/DDBJ databases">
        <title>Photobacterium pectinilyticum sp. nov., a marine bacterium isolated from surface seawater of Qingdao offshore.</title>
        <authorList>
            <person name="Wang X."/>
        </authorList>
    </citation>
    <scope>NUCLEOTIDE SEQUENCE [LARGE SCALE GENOMIC DNA]</scope>
    <source>
        <strain evidence="3 4">ZSDE20</strain>
    </source>
</reference>